<feature type="transmembrane region" description="Helical" evidence="4">
    <location>
        <begin position="788"/>
        <end position="804"/>
    </location>
</feature>
<name>A0A8S1LBX0_9CILI</name>
<reference evidence="5" key="1">
    <citation type="submission" date="2021-01" db="EMBL/GenBank/DDBJ databases">
        <authorList>
            <consortium name="Genoscope - CEA"/>
            <person name="William W."/>
        </authorList>
    </citation>
    <scope>NUCLEOTIDE SEQUENCE</scope>
</reference>
<dbReference type="EMBL" id="CAJJDN010000017">
    <property type="protein sequence ID" value="CAD8063432.1"/>
    <property type="molecule type" value="Genomic_DNA"/>
</dbReference>
<evidence type="ECO:0000313" key="5">
    <source>
        <dbReference type="EMBL" id="CAD8063432.1"/>
    </source>
</evidence>
<accession>A0A8S1LBX0</accession>
<keyword evidence="3" id="KW-1015">Disulfide bond</keyword>
<proteinExistence type="predicted"/>
<feature type="transmembrane region" description="Helical" evidence="4">
    <location>
        <begin position="1001"/>
        <end position="1020"/>
    </location>
</feature>
<feature type="transmembrane region" description="Helical" evidence="4">
    <location>
        <begin position="857"/>
        <end position="878"/>
    </location>
</feature>
<dbReference type="InterPro" id="IPR011936">
    <property type="entry name" value="Myxo_disulph_rpt"/>
</dbReference>
<evidence type="ECO:0000256" key="3">
    <source>
        <dbReference type="ARBA" id="ARBA00023157"/>
    </source>
</evidence>
<evidence type="ECO:0008006" key="7">
    <source>
        <dbReference type="Google" id="ProtNLM"/>
    </source>
</evidence>
<keyword evidence="4" id="KW-0472">Membrane</keyword>
<dbReference type="NCBIfam" id="TIGR02232">
    <property type="entry name" value="myxo_disulf_rpt"/>
    <property type="match status" value="1"/>
</dbReference>
<dbReference type="Pfam" id="PF13948">
    <property type="entry name" value="DUF4215"/>
    <property type="match status" value="4"/>
</dbReference>
<feature type="transmembrane region" description="Helical" evidence="4">
    <location>
        <begin position="755"/>
        <end position="776"/>
    </location>
</feature>
<keyword evidence="6" id="KW-1185">Reference proteome</keyword>
<protein>
    <recommendedName>
        <fullName evidence="7">Transmembrane protein</fullName>
    </recommendedName>
</protein>
<dbReference type="OrthoDB" id="309883at2759"/>
<sequence>MFHISQFILLGYCYGQILYLENFVGDDFIDSQGWFVSGENKQISYCGLTKLFGGYKAFGIDAKITKLIQLPPHYAVKIEFELWKIDYWNLDDYYFLYLDQKLVIQSNFQSISTSQIMCGAPFAGPNWKEKKQAISINEYHNQETIVILMTTNIDEPSDIKSWGIRDFRLYIFKCPSGCITCIQSDSRTECIYWIMINNSLSRDDNSQLKIEGWIINYGFKQQSTCLSIPILGGYNLVGRNSIIMKQIDLPVHSLVKIKYRFIFIDQWNSEYAQLYIDNQLMWNYVHTSMNKDTNLCGDQLYGETFLNHEITIKHINPQIEIKFTSTLLNEYSISSFGIRDFQLFISCQFGYSFDQSCGSQCGNGYKEGFEQCDDGNIYPFDGCFNCQYQCVQGCSNCIDGICIECQIGWIFNIIQFQCEPLCGDNIITQIEECDNYLDSSNLQQYGCNQCKFSCQQQCKDCQFGKCYDCHSGWILDIDQCVYSENQTSESNKDYQYQCQFGYQYINYQCEPVCGDGILIPDEICELHLQYQNQECYNCLYLCSSNCEICIQGICHQCQYGYQLDISNQLCLEICGNGIVTKNEECDDFNNQNSDGCSNNCLIESNQICKNFDYSFTECSYEKYPSFKLSLIKTYYQFQYVSIHFDQQLQYYKSNQYSQKIIINLLNVEQGLFNLNLIPIQEPFSTISDVKYEIEIQINTIQTTPPLLEIILEDQLYNQNGAPLLNLKNSIKLNPPEYIDDHTKQTATLLQNIAKYTIISMASSGIITFCFCSSSLLSETIQTLQQQSYHRFINVIFPLNLFIFFESTNLISLDFILDKIQFKSYLFYLIQEDYIESYQKFQFYQINSNILSNIQTQIFLILILMFTYYSSIFIINFLQKLNQSKYFYFGFSFAIFLIKTQKSLLKYKKQIQNKGFQEFLNTNSWDMLFMAFLQIQKQTQNIFTNLISYLIFYLILLFSSNIFNKTGRSFKKSWISRNQNILLIKKTFFIGILVLFQHNQQIQTILLTFVCQFYLIYLFIFKPFENKYHCINTFALEIASFIFCFSSFIYWNEFYAKINYNILIIFAWFQIGILLSVLFINFVLQLIIICFDIQKIVQKKFAKQSSKNTHSNLFYKV</sequence>
<dbReference type="Proteomes" id="UP000692954">
    <property type="component" value="Unassembled WGS sequence"/>
</dbReference>
<keyword evidence="1" id="KW-0732">Signal</keyword>
<gene>
    <name evidence="5" type="ORF">PSON_ATCC_30995.1.T0170406</name>
</gene>
<feature type="transmembrane region" description="Helical" evidence="4">
    <location>
        <begin position="1032"/>
        <end position="1050"/>
    </location>
</feature>
<keyword evidence="4" id="KW-0812">Transmembrane</keyword>
<evidence type="ECO:0000256" key="2">
    <source>
        <dbReference type="ARBA" id="ARBA00022737"/>
    </source>
</evidence>
<feature type="transmembrane region" description="Helical" evidence="4">
    <location>
        <begin position="1062"/>
        <end position="1090"/>
    </location>
</feature>
<dbReference type="PANTHER" id="PTHR38934:SF6">
    <property type="entry name" value="CHROMOSOME UNDETERMINED SCAFFOLD_176, WHOLE GENOME SHOTGUN SEQUENCE"/>
    <property type="match status" value="1"/>
</dbReference>
<feature type="transmembrane region" description="Helical" evidence="4">
    <location>
        <begin position="941"/>
        <end position="958"/>
    </location>
</feature>
<keyword evidence="4" id="KW-1133">Transmembrane helix</keyword>
<organism evidence="5 6">
    <name type="scientific">Paramecium sonneborni</name>
    <dbReference type="NCBI Taxonomy" id="65129"/>
    <lineage>
        <taxon>Eukaryota</taxon>
        <taxon>Sar</taxon>
        <taxon>Alveolata</taxon>
        <taxon>Ciliophora</taxon>
        <taxon>Intramacronucleata</taxon>
        <taxon>Oligohymenophorea</taxon>
        <taxon>Peniculida</taxon>
        <taxon>Parameciidae</taxon>
        <taxon>Paramecium</taxon>
    </lineage>
</organism>
<keyword evidence="2" id="KW-0677">Repeat</keyword>
<dbReference type="AlphaFoldDB" id="A0A8S1LBX0"/>
<comment type="caution">
    <text evidence="5">The sequence shown here is derived from an EMBL/GenBank/DDBJ whole genome shotgun (WGS) entry which is preliminary data.</text>
</comment>
<evidence type="ECO:0000256" key="1">
    <source>
        <dbReference type="ARBA" id="ARBA00022729"/>
    </source>
</evidence>
<dbReference type="PANTHER" id="PTHR38934">
    <property type="entry name" value="HYPHALLY REGULATED CELL WALL PROTEIN 1"/>
    <property type="match status" value="1"/>
</dbReference>
<evidence type="ECO:0000256" key="4">
    <source>
        <dbReference type="SAM" id="Phobius"/>
    </source>
</evidence>
<evidence type="ECO:0000313" key="6">
    <source>
        <dbReference type="Proteomes" id="UP000692954"/>
    </source>
</evidence>